<feature type="region of interest" description="Disordered" evidence="1">
    <location>
        <begin position="186"/>
        <end position="207"/>
    </location>
</feature>
<protein>
    <submittedName>
        <fullName evidence="2">Uncharacterized protein</fullName>
    </submittedName>
</protein>
<proteinExistence type="predicted"/>
<organism evidence="2 3">
    <name type="scientific">Marasmius tenuissimus</name>
    <dbReference type="NCBI Taxonomy" id="585030"/>
    <lineage>
        <taxon>Eukaryota</taxon>
        <taxon>Fungi</taxon>
        <taxon>Dikarya</taxon>
        <taxon>Basidiomycota</taxon>
        <taxon>Agaricomycotina</taxon>
        <taxon>Agaricomycetes</taxon>
        <taxon>Agaricomycetidae</taxon>
        <taxon>Agaricales</taxon>
        <taxon>Marasmiineae</taxon>
        <taxon>Marasmiaceae</taxon>
        <taxon>Marasmius</taxon>
    </lineage>
</organism>
<evidence type="ECO:0000256" key="1">
    <source>
        <dbReference type="SAM" id="MobiDB-lite"/>
    </source>
</evidence>
<dbReference type="EMBL" id="JBBXMP010000092">
    <property type="protein sequence ID" value="KAL0062923.1"/>
    <property type="molecule type" value="Genomic_DNA"/>
</dbReference>
<feature type="region of interest" description="Disordered" evidence="1">
    <location>
        <begin position="29"/>
        <end position="77"/>
    </location>
</feature>
<dbReference type="Proteomes" id="UP001437256">
    <property type="component" value="Unassembled WGS sequence"/>
</dbReference>
<evidence type="ECO:0000313" key="3">
    <source>
        <dbReference type="Proteomes" id="UP001437256"/>
    </source>
</evidence>
<accession>A0ABR2ZNJ5</accession>
<comment type="caution">
    <text evidence="2">The sequence shown here is derived from an EMBL/GenBank/DDBJ whole genome shotgun (WGS) entry which is preliminary data.</text>
</comment>
<reference evidence="2 3" key="1">
    <citation type="submission" date="2024-05" db="EMBL/GenBank/DDBJ databases">
        <title>A draft genome resource for the thread blight pathogen Marasmius tenuissimus strain MS-2.</title>
        <authorList>
            <person name="Yulfo-Soto G.E."/>
            <person name="Baruah I.K."/>
            <person name="Amoako-Attah I."/>
            <person name="Bukari Y."/>
            <person name="Meinhardt L.W."/>
            <person name="Bailey B.A."/>
            <person name="Cohen S.P."/>
        </authorList>
    </citation>
    <scope>NUCLEOTIDE SEQUENCE [LARGE SCALE GENOMIC DNA]</scope>
    <source>
        <strain evidence="2 3">MS-2</strain>
    </source>
</reference>
<name>A0ABR2ZNJ5_9AGAR</name>
<feature type="compositionally biased region" description="Basic residues" evidence="1">
    <location>
        <begin position="29"/>
        <end position="69"/>
    </location>
</feature>
<keyword evidence="3" id="KW-1185">Reference proteome</keyword>
<sequence>MILIKAVKFITLGLIPIPVSFLYTHAHMPKAPRTRTQPARRAKKPASKKQQTSKKQKTAKQAAKKRKPTKQQQLTSLNERIRDVLGNIRLVSNISEPLPPPQLRNQRQTSSIYIGATAGVTGPDHPRFGDLGLKYYLQDGQTVYPLLQPEIPKQVLTGNARLMALLRRRNVLNGWVYREVSGCYDEDSDVPHDENDNNDNNDTVAAEPEDDDFEIVEFRKPYDVKVYIWLSDGTGVETFTVRAMPANDYMLTLSSMKMELGDFGVDGGDVVERSADYEWRKLSWSERFVVKKGETLVLRCP</sequence>
<evidence type="ECO:0000313" key="2">
    <source>
        <dbReference type="EMBL" id="KAL0062923.1"/>
    </source>
</evidence>
<gene>
    <name evidence="2" type="ORF">AAF712_010185</name>
</gene>